<comment type="caution">
    <text evidence="1">The sequence shown here is derived from an EMBL/GenBank/DDBJ whole genome shotgun (WGS) entry which is preliminary data.</text>
</comment>
<organism evidence="1 2">
    <name type="scientific">Longispora fulva</name>
    <dbReference type="NCBI Taxonomy" id="619741"/>
    <lineage>
        <taxon>Bacteria</taxon>
        <taxon>Bacillati</taxon>
        <taxon>Actinomycetota</taxon>
        <taxon>Actinomycetes</taxon>
        <taxon>Micromonosporales</taxon>
        <taxon>Micromonosporaceae</taxon>
        <taxon>Longispora</taxon>
    </lineage>
</organism>
<dbReference type="Proteomes" id="UP000622552">
    <property type="component" value="Unassembled WGS sequence"/>
</dbReference>
<dbReference type="EMBL" id="JADOUF010000001">
    <property type="protein sequence ID" value="MBG6140221.1"/>
    <property type="molecule type" value="Genomic_DNA"/>
</dbReference>
<evidence type="ECO:0000313" key="1">
    <source>
        <dbReference type="EMBL" id="MBG6140221.1"/>
    </source>
</evidence>
<accession>A0A8J7GY24</accession>
<dbReference type="InterPro" id="IPR013320">
    <property type="entry name" value="ConA-like_dom_sf"/>
</dbReference>
<reference evidence="1" key="1">
    <citation type="submission" date="2020-11" db="EMBL/GenBank/DDBJ databases">
        <title>Sequencing the genomes of 1000 actinobacteria strains.</title>
        <authorList>
            <person name="Klenk H.-P."/>
        </authorList>
    </citation>
    <scope>NUCLEOTIDE SEQUENCE</scope>
    <source>
        <strain evidence="1">DSM 45356</strain>
    </source>
</reference>
<gene>
    <name evidence="1" type="ORF">IW245_006415</name>
</gene>
<sequence>MPALSYEIAWNSDPNNPASVPIWTPVTNRVAERWGTNRGIQYEQNQAKVGELRLPLRNDDGALDPSNTLSPYAPGVVPYRRVRVRATWPPTGGTTYSIFNGFVERYSQHWHGGFGLCDTVSVDAFAQMAKAVMPGPLVSEVLALKPSYLYRLSDAGEAFADTIGAGPLIQRVDSGAGPGTLTSATTIGAAGAPPVGLAGPVVQLTNPINTADTGGVSPSTPGTALLVSGANSEQTVTSTPLTPRSFTRIIAFRWIGPPSTSIIVLWRAGGGGVGNQAISLTLDPNIAPTPVLRISVRNTADFQSGTWARQTIAGPVFDGNWHLAMVSVDAAGTLTLGLDDVTAIAPTLTSAAWDAPWDNDFFGGVAFPESAPGDGFQALFNGQMALAAQFPAPLTLGQWATLTTAFKTAFTGESSGARYGRILRYAGWTGPTALDTGQSTSMGPASDITGQTALAALNNVVLSENGQHFVKADGTIRFESRTARYLASTPQFIFGENVAAGEFPYESDVTLELDPTRIANDITVTRTNGIAARRTDQASQYAYGASTLNRTISVTSDLETVDAAGYLLAQRKQPRQRLDRVTFKPSNNPALWPMVLALDISTRVRVMRRPFNAPPIKTEAFVSSIDWEHDPATGEVTVTVLVDPADPSGIWILDDSTQSVLGQTTALAY</sequence>
<protein>
    <submittedName>
        <fullName evidence="1">Uncharacterized protein</fullName>
    </submittedName>
</protein>
<keyword evidence="2" id="KW-1185">Reference proteome</keyword>
<dbReference type="RefSeq" id="WP_197006789.1">
    <property type="nucleotide sequence ID" value="NZ_BONS01000006.1"/>
</dbReference>
<evidence type="ECO:0000313" key="2">
    <source>
        <dbReference type="Proteomes" id="UP000622552"/>
    </source>
</evidence>
<proteinExistence type="predicted"/>
<dbReference type="SUPFAM" id="SSF49899">
    <property type="entry name" value="Concanavalin A-like lectins/glucanases"/>
    <property type="match status" value="1"/>
</dbReference>
<dbReference type="AlphaFoldDB" id="A0A8J7GY24"/>
<name>A0A8J7GY24_9ACTN</name>